<protein>
    <submittedName>
        <fullName evidence="1">Uncharacterized protein</fullName>
    </submittedName>
</protein>
<proteinExistence type="predicted"/>
<organism evidence="1">
    <name type="scientific">marine sediment metagenome</name>
    <dbReference type="NCBI Taxonomy" id="412755"/>
    <lineage>
        <taxon>unclassified sequences</taxon>
        <taxon>metagenomes</taxon>
        <taxon>ecological metagenomes</taxon>
    </lineage>
</organism>
<sequence>MYNMAFTDEEMVGSVSVFHTKLDMFITGVWPKRFAERILRMWERGGRDISYCELRKRELNTPDNTAILIVNEDNHVVAFFHWENKGYAHAYTDPLYKFIKYTPPEGKDINDIYEQFSISKWDGKGKETTLN</sequence>
<evidence type="ECO:0000313" key="1">
    <source>
        <dbReference type="EMBL" id="KKN59273.1"/>
    </source>
</evidence>
<reference evidence="1" key="1">
    <citation type="journal article" date="2015" name="Nature">
        <title>Complex archaea that bridge the gap between prokaryotes and eukaryotes.</title>
        <authorList>
            <person name="Spang A."/>
            <person name="Saw J.H."/>
            <person name="Jorgensen S.L."/>
            <person name="Zaremba-Niedzwiedzka K."/>
            <person name="Martijn J."/>
            <person name="Lind A.E."/>
            <person name="van Eijk R."/>
            <person name="Schleper C."/>
            <person name="Guy L."/>
            <person name="Ettema T.J."/>
        </authorList>
    </citation>
    <scope>NUCLEOTIDE SEQUENCE</scope>
</reference>
<accession>A0A0F9V0C2</accession>
<gene>
    <name evidence="1" type="ORF">LCGC14_0543720</name>
</gene>
<comment type="caution">
    <text evidence="1">The sequence shown here is derived from an EMBL/GenBank/DDBJ whole genome shotgun (WGS) entry which is preliminary data.</text>
</comment>
<name>A0A0F9V0C2_9ZZZZ</name>
<dbReference type="EMBL" id="LAZR01000732">
    <property type="protein sequence ID" value="KKN59273.1"/>
    <property type="molecule type" value="Genomic_DNA"/>
</dbReference>
<dbReference type="AlphaFoldDB" id="A0A0F9V0C2"/>